<reference evidence="1 2" key="1">
    <citation type="submission" date="2019-03" db="EMBL/GenBank/DDBJ databases">
        <title>Paraburkholderia sp. 4M-K11, isolated from subtropical forest soil.</title>
        <authorList>
            <person name="Gao Z.-H."/>
            <person name="Qiu L.-H."/>
        </authorList>
    </citation>
    <scope>NUCLEOTIDE SEQUENCE [LARGE SCALE GENOMIC DNA]</scope>
    <source>
        <strain evidence="1 2">4M-K11</strain>
    </source>
</reference>
<gene>
    <name evidence="1" type="ORF">EYW47_15015</name>
</gene>
<sequence length="79" mass="8792">MTTMRAKMVVESVTQHQGGETLKFRAVPKNTAYPDDGGDEDNTYAKFSPQADLSIYVANPELHGKFTPGDKYYVDFTKA</sequence>
<comment type="caution">
    <text evidence="1">The sequence shown here is derived from an EMBL/GenBank/DDBJ whole genome shotgun (WGS) entry which is preliminary data.</text>
</comment>
<dbReference type="OrthoDB" id="8781362at2"/>
<keyword evidence="2" id="KW-1185">Reference proteome</keyword>
<name>A0A4R5M9Z9_9BURK</name>
<dbReference type="Proteomes" id="UP000295722">
    <property type="component" value="Unassembled WGS sequence"/>
</dbReference>
<organism evidence="1 2">
    <name type="scientific">Paraburkholderia silviterrae</name>
    <dbReference type="NCBI Taxonomy" id="2528715"/>
    <lineage>
        <taxon>Bacteria</taxon>
        <taxon>Pseudomonadati</taxon>
        <taxon>Pseudomonadota</taxon>
        <taxon>Betaproteobacteria</taxon>
        <taxon>Burkholderiales</taxon>
        <taxon>Burkholderiaceae</taxon>
        <taxon>Paraburkholderia</taxon>
    </lineage>
</organism>
<dbReference type="AlphaFoldDB" id="A0A4R5M9Z9"/>
<evidence type="ECO:0000313" key="1">
    <source>
        <dbReference type="EMBL" id="TDG23433.1"/>
    </source>
</evidence>
<evidence type="ECO:0000313" key="2">
    <source>
        <dbReference type="Proteomes" id="UP000295722"/>
    </source>
</evidence>
<protein>
    <recommendedName>
        <fullName evidence="3">Single-stranded DNA-binding protein</fullName>
    </recommendedName>
</protein>
<dbReference type="EMBL" id="SMRP01000006">
    <property type="protein sequence ID" value="TDG23433.1"/>
    <property type="molecule type" value="Genomic_DNA"/>
</dbReference>
<proteinExistence type="predicted"/>
<accession>A0A4R5M9Z9</accession>
<evidence type="ECO:0008006" key="3">
    <source>
        <dbReference type="Google" id="ProtNLM"/>
    </source>
</evidence>